<dbReference type="OrthoDB" id="439917at2759"/>
<dbReference type="SMART" id="SM00494">
    <property type="entry name" value="ChtBD2"/>
    <property type="match status" value="3"/>
</dbReference>
<keyword evidence="2 6" id="KW-0732">Signal</keyword>
<dbReference type="AlphaFoldDB" id="A0A6A4VUX5"/>
<keyword evidence="1" id="KW-0147">Chitin-binding</keyword>
<evidence type="ECO:0000256" key="6">
    <source>
        <dbReference type="SAM" id="SignalP"/>
    </source>
</evidence>
<evidence type="ECO:0000256" key="3">
    <source>
        <dbReference type="ARBA" id="ARBA00022737"/>
    </source>
</evidence>
<dbReference type="Pfam" id="PF01607">
    <property type="entry name" value="CBM_14"/>
    <property type="match status" value="3"/>
</dbReference>
<name>A0A6A4VUX5_AMPAM</name>
<feature type="domain" description="Chitin-binding type-2" evidence="7">
    <location>
        <begin position="163"/>
        <end position="231"/>
    </location>
</feature>
<gene>
    <name evidence="8" type="primary">obst-E_11</name>
    <name evidence="8" type="ORF">FJT64_027513</name>
</gene>
<dbReference type="SUPFAM" id="SSF57625">
    <property type="entry name" value="Invertebrate chitin-binding proteins"/>
    <property type="match status" value="3"/>
</dbReference>
<dbReference type="PANTHER" id="PTHR23301:SF110">
    <property type="entry name" value="LD43683P-RELATED"/>
    <property type="match status" value="1"/>
</dbReference>
<organism evidence="8 9">
    <name type="scientific">Amphibalanus amphitrite</name>
    <name type="common">Striped barnacle</name>
    <name type="synonym">Balanus amphitrite</name>
    <dbReference type="NCBI Taxonomy" id="1232801"/>
    <lineage>
        <taxon>Eukaryota</taxon>
        <taxon>Metazoa</taxon>
        <taxon>Ecdysozoa</taxon>
        <taxon>Arthropoda</taxon>
        <taxon>Crustacea</taxon>
        <taxon>Multicrustacea</taxon>
        <taxon>Cirripedia</taxon>
        <taxon>Thoracica</taxon>
        <taxon>Thoracicalcarea</taxon>
        <taxon>Balanomorpha</taxon>
        <taxon>Balanoidea</taxon>
        <taxon>Balanidae</taxon>
        <taxon>Amphibalaninae</taxon>
        <taxon>Amphibalanus</taxon>
    </lineage>
</organism>
<dbReference type="InterPro" id="IPR002557">
    <property type="entry name" value="Chitin-bd_dom"/>
</dbReference>
<dbReference type="Gene3D" id="2.170.140.10">
    <property type="entry name" value="Chitin binding domain"/>
    <property type="match status" value="3"/>
</dbReference>
<dbReference type="Proteomes" id="UP000440578">
    <property type="component" value="Unassembled WGS sequence"/>
</dbReference>
<dbReference type="GO" id="GO:0005576">
    <property type="term" value="C:extracellular region"/>
    <property type="evidence" value="ECO:0007669"/>
    <property type="project" value="InterPro"/>
</dbReference>
<evidence type="ECO:0000256" key="5">
    <source>
        <dbReference type="ARBA" id="ARBA00023180"/>
    </source>
</evidence>
<dbReference type="GO" id="GO:0008061">
    <property type="term" value="F:chitin binding"/>
    <property type="evidence" value="ECO:0007669"/>
    <property type="project" value="UniProtKB-KW"/>
</dbReference>
<dbReference type="InterPro" id="IPR051940">
    <property type="entry name" value="Chitin_bind-dev_reg"/>
</dbReference>
<comment type="caution">
    <text evidence="8">The sequence shown here is derived from an EMBL/GenBank/DDBJ whole genome shotgun (WGS) entry which is preliminary data.</text>
</comment>
<dbReference type="PROSITE" id="PS50940">
    <property type="entry name" value="CHIT_BIND_II"/>
    <property type="match status" value="3"/>
</dbReference>
<evidence type="ECO:0000256" key="2">
    <source>
        <dbReference type="ARBA" id="ARBA00022729"/>
    </source>
</evidence>
<proteinExistence type="predicted"/>
<evidence type="ECO:0000313" key="9">
    <source>
        <dbReference type="Proteomes" id="UP000440578"/>
    </source>
</evidence>
<feature type="domain" description="Chitin-binding type-2" evidence="7">
    <location>
        <begin position="97"/>
        <end position="157"/>
    </location>
</feature>
<keyword evidence="5" id="KW-0325">Glycoprotein</keyword>
<sequence length="252" mass="27702">MWCSQTLVVLLAAGAAVAQEAAQAPEFICPENEITGKFADPYWCDRYWDCFKGEATPVDCDDGTAFDPRRITQANPCDYIYKVNCTGREALGDPLGTGVCERMNGVYAHEDPNVCDKYYTCENNKPTLLACAPGLHFNPVNRLCDWPTAAKRGACDARTSLDGFTCDDKEYFTPSGQKIAHPTFPHPEDCTKFYVCKGGRVPALSGCDEGLVYNTQTSNCDVIENVPECDPNYTDYVYEDYPADAADPAANV</sequence>
<evidence type="ECO:0000313" key="8">
    <source>
        <dbReference type="EMBL" id="KAF0299847.1"/>
    </source>
</evidence>
<keyword evidence="4" id="KW-1015">Disulfide bond</keyword>
<keyword evidence="3" id="KW-0677">Repeat</keyword>
<reference evidence="8 9" key="1">
    <citation type="submission" date="2019-07" db="EMBL/GenBank/DDBJ databases">
        <title>Draft genome assembly of a fouling barnacle, Amphibalanus amphitrite (Darwin, 1854): The first reference genome for Thecostraca.</title>
        <authorList>
            <person name="Kim W."/>
        </authorList>
    </citation>
    <scope>NUCLEOTIDE SEQUENCE [LARGE SCALE GENOMIC DNA]</scope>
    <source>
        <strain evidence="8">SNU_AA5</strain>
        <tissue evidence="8">Soma without cirri and trophi</tissue>
    </source>
</reference>
<dbReference type="PANTHER" id="PTHR23301">
    <property type="entry name" value="CHITIN BINDING PERITROPHIN-A"/>
    <property type="match status" value="1"/>
</dbReference>
<evidence type="ECO:0000259" key="7">
    <source>
        <dbReference type="PROSITE" id="PS50940"/>
    </source>
</evidence>
<feature type="signal peptide" evidence="6">
    <location>
        <begin position="1"/>
        <end position="18"/>
    </location>
</feature>
<protein>
    <submittedName>
        <fullName evidence="8">Protein obstructor-E</fullName>
    </submittedName>
</protein>
<dbReference type="InterPro" id="IPR036508">
    <property type="entry name" value="Chitin-bd_dom_sf"/>
</dbReference>
<dbReference type="EMBL" id="VIIS01001326">
    <property type="protein sequence ID" value="KAF0299847.1"/>
    <property type="molecule type" value="Genomic_DNA"/>
</dbReference>
<evidence type="ECO:0000256" key="4">
    <source>
        <dbReference type="ARBA" id="ARBA00023157"/>
    </source>
</evidence>
<accession>A0A6A4VUX5</accession>
<feature type="domain" description="Chitin-binding type-2" evidence="7">
    <location>
        <begin position="26"/>
        <end position="87"/>
    </location>
</feature>
<feature type="chain" id="PRO_5025469850" evidence="6">
    <location>
        <begin position="19"/>
        <end position="252"/>
    </location>
</feature>
<keyword evidence="9" id="KW-1185">Reference proteome</keyword>
<evidence type="ECO:0000256" key="1">
    <source>
        <dbReference type="ARBA" id="ARBA00022669"/>
    </source>
</evidence>